<accession>A0A7S2KUY8</accession>
<feature type="compositionally biased region" description="Polar residues" evidence="1">
    <location>
        <begin position="14"/>
        <end position="26"/>
    </location>
</feature>
<feature type="compositionally biased region" description="Polar residues" evidence="1">
    <location>
        <begin position="51"/>
        <end position="68"/>
    </location>
</feature>
<organism evidence="2">
    <name type="scientific">Skeletonema marinoi</name>
    <dbReference type="NCBI Taxonomy" id="267567"/>
    <lineage>
        <taxon>Eukaryota</taxon>
        <taxon>Sar</taxon>
        <taxon>Stramenopiles</taxon>
        <taxon>Ochrophyta</taxon>
        <taxon>Bacillariophyta</taxon>
        <taxon>Coscinodiscophyceae</taxon>
        <taxon>Thalassiosirophycidae</taxon>
        <taxon>Thalassiosirales</taxon>
        <taxon>Skeletonemataceae</taxon>
        <taxon>Skeletonema</taxon>
        <taxon>Skeletonema marinoi-dohrnii complex</taxon>
    </lineage>
</organism>
<feature type="region of interest" description="Disordered" evidence="1">
    <location>
        <begin position="50"/>
        <end position="75"/>
    </location>
</feature>
<protein>
    <submittedName>
        <fullName evidence="2">Uncharacterized protein</fullName>
    </submittedName>
</protein>
<gene>
    <name evidence="2" type="ORF">SMAR0320_LOCUS5743</name>
</gene>
<dbReference type="EMBL" id="HBGZ01008078">
    <property type="protein sequence ID" value="CAD9587575.1"/>
    <property type="molecule type" value="Transcribed_RNA"/>
</dbReference>
<evidence type="ECO:0000313" key="2">
    <source>
        <dbReference type="EMBL" id="CAD9587575.1"/>
    </source>
</evidence>
<sequence length="268" mass="30467">MQAIPKCSIMKVSTQTESLAASSPSSRRGVISRAQSGRHKISSKILRRLRSQSATNTAAARGTHNNEATAPVNVHNKRRRRVHFNTISIREYEIQPSDNPSSLFSPGLELGWKYNILVSSYSIDKFESQRVEQRQTQYHWKPLPMKHRRLLLHEFGFSKEEIEVASARARTLREERERSIERMNLDWCDRIIEDLGVSWSRVLKFSCKGDSVVDGVEENTVLHPSVLVDASVEASSFFEASLKEEQLQQVIVDDDAVATKMEEAQKDG</sequence>
<evidence type="ECO:0000256" key="1">
    <source>
        <dbReference type="SAM" id="MobiDB-lite"/>
    </source>
</evidence>
<proteinExistence type="predicted"/>
<dbReference type="AlphaFoldDB" id="A0A7S2KUY8"/>
<reference evidence="2" key="1">
    <citation type="submission" date="2021-01" db="EMBL/GenBank/DDBJ databases">
        <authorList>
            <person name="Corre E."/>
            <person name="Pelletier E."/>
            <person name="Niang G."/>
            <person name="Scheremetjew M."/>
            <person name="Finn R."/>
            <person name="Kale V."/>
            <person name="Holt S."/>
            <person name="Cochrane G."/>
            <person name="Meng A."/>
            <person name="Brown T."/>
            <person name="Cohen L."/>
        </authorList>
    </citation>
    <scope>NUCLEOTIDE SEQUENCE</scope>
    <source>
        <strain evidence="2">SM1012Den-03</strain>
    </source>
</reference>
<feature type="region of interest" description="Disordered" evidence="1">
    <location>
        <begin position="14"/>
        <end position="38"/>
    </location>
</feature>
<name>A0A7S2KUY8_9STRA</name>